<dbReference type="PANTHER" id="PTHR42703:SF1">
    <property type="entry name" value="NA(+)_H(+) ANTIPORTER SUBUNIT D1"/>
    <property type="match status" value="1"/>
</dbReference>
<gene>
    <name evidence="10" type="ORF">H7J73_29780</name>
</gene>
<keyword evidence="5 8" id="KW-1133">Transmembrane helix</keyword>
<feature type="transmembrane region" description="Helical" evidence="8">
    <location>
        <begin position="179"/>
        <end position="201"/>
    </location>
</feature>
<evidence type="ECO:0000256" key="5">
    <source>
        <dbReference type="ARBA" id="ARBA00022989"/>
    </source>
</evidence>
<dbReference type="EMBL" id="JACKTY010000049">
    <property type="protein sequence ID" value="MCV7230205.1"/>
    <property type="molecule type" value="Genomic_DNA"/>
</dbReference>
<sequence length="544" mass="56560">MTLAAHYGQILAPLPVLIPLIAAAATLVAGRRPRTQRVITLIALSAVVVVCAALLYLADRDGTIAVQVGGWGQSETGMGPLGITLVVDRLSALMLVVSSVVLLTVVFYAIGQGIRDGDDKQPVSIFLPTYLVLSAGVCNAFLAGDLFNLYVGFEVLLSASFVLLTIGASKERVRAGISYVMVSMVSSLIFLFGIALLYAATGTLNMAELAVRLDDISSGTRSALFAVLLVGFGIKAAVFPLSAWLPDSYPTAPAPVTAVFAGLLTKVGVYAIIRAHSLLFPGGGLDRVLLVAALLTMVVGILGAIAQSDIKRLLSFTLVSHIGYMVFGIALSSRLGMSGAIFYVAHHILVQTTLFLVVGLIERQAGASTLRRLGGLAAASPLLAFVFLIPALNLGGIPPFSGFIGKVALLEAGTEDGSVLAWVLVGGSVVTSLLTLYVVARVWTKAFWRARVDAPEGELSASAPSALLDDAEDIAFDDRDDVGRMPIGMVVPTLALLGVGLALTVAAGPIFGYAERAADQVLDRGEYISAVLAPVHAAAEGGHP</sequence>
<dbReference type="Pfam" id="PF00361">
    <property type="entry name" value="Proton_antipo_M"/>
    <property type="match status" value="1"/>
</dbReference>
<proteinExistence type="inferred from homology"/>
<dbReference type="InterPro" id="IPR050586">
    <property type="entry name" value="CPA3_Na-H_Antiporter_D"/>
</dbReference>
<keyword evidence="11" id="KW-1185">Reference proteome</keyword>
<feature type="transmembrane region" description="Helical" evidence="8">
    <location>
        <begin position="38"/>
        <end position="58"/>
    </location>
</feature>
<organism evidence="10 11">
    <name type="scientific">Mycolicibacterium komossense</name>
    <dbReference type="NCBI Taxonomy" id="1779"/>
    <lineage>
        <taxon>Bacteria</taxon>
        <taxon>Bacillati</taxon>
        <taxon>Actinomycetota</taxon>
        <taxon>Actinomycetes</taxon>
        <taxon>Mycobacteriales</taxon>
        <taxon>Mycobacteriaceae</taxon>
        <taxon>Mycolicibacterium</taxon>
    </lineage>
</organism>
<feature type="transmembrane region" description="Helical" evidence="8">
    <location>
        <begin position="494"/>
        <end position="514"/>
    </location>
</feature>
<dbReference type="NCBIfam" id="NF009308">
    <property type="entry name" value="PRK12665.1"/>
    <property type="match status" value="1"/>
</dbReference>
<evidence type="ECO:0000259" key="9">
    <source>
        <dbReference type="Pfam" id="PF00361"/>
    </source>
</evidence>
<evidence type="ECO:0000256" key="6">
    <source>
        <dbReference type="ARBA" id="ARBA00023136"/>
    </source>
</evidence>
<evidence type="ECO:0000313" key="10">
    <source>
        <dbReference type="EMBL" id="MCV7230205.1"/>
    </source>
</evidence>
<feature type="domain" description="NADH:quinone oxidoreductase/Mrp antiporter transmembrane" evidence="9">
    <location>
        <begin position="143"/>
        <end position="430"/>
    </location>
</feature>
<evidence type="ECO:0000256" key="7">
    <source>
        <dbReference type="RuleBase" id="RU000320"/>
    </source>
</evidence>
<reference evidence="10 11" key="1">
    <citation type="journal article" date="2022" name="BMC Genomics">
        <title>Comparative genome analysis of mycobacteria focusing on tRNA and non-coding RNA.</title>
        <authorList>
            <person name="Behra P.R.K."/>
            <person name="Pettersson B.M.F."/>
            <person name="Ramesh M."/>
            <person name="Das S."/>
            <person name="Dasgupta S."/>
            <person name="Kirsebom L.A."/>
        </authorList>
    </citation>
    <scope>NUCLEOTIDE SEQUENCE [LARGE SCALE GENOMIC DNA]</scope>
    <source>
        <strain evidence="10 11">DSM 44078</strain>
    </source>
</reference>
<feature type="transmembrane region" description="Helical" evidence="8">
    <location>
        <begin position="252"/>
        <end position="273"/>
    </location>
</feature>
<dbReference type="Proteomes" id="UP001526201">
    <property type="component" value="Unassembled WGS sequence"/>
</dbReference>
<comment type="subcellular location">
    <subcellularLocation>
        <location evidence="1">Cell membrane</location>
        <topology evidence="1">Multi-pass membrane protein</topology>
    </subcellularLocation>
    <subcellularLocation>
        <location evidence="7">Membrane</location>
        <topology evidence="7">Multi-pass membrane protein</topology>
    </subcellularLocation>
</comment>
<feature type="transmembrane region" description="Helical" evidence="8">
    <location>
        <begin position="419"/>
        <end position="440"/>
    </location>
</feature>
<evidence type="ECO:0000256" key="1">
    <source>
        <dbReference type="ARBA" id="ARBA00004651"/>
    </source>
</evidence>
<comment type="caution">
    <text evidence="10">The sequence shown here is derived from an EMBL/GenBank/DDBJ whole genome shotgun (WGS) entry which is preliminary data.</text>
</comment>
<feature type="transmembrane region" description="Helical" evidence="8">
    <location>
        <begin position="6"/>
        <end position="29"/>
    </location>
</feature>
<dbReference type="PANTHER" id="PTHR42703">
    <property type="entry name" value="NADH DEHYDROGENASE"/>
    <property type="match status" value="1"/>
</dbReference>
<dbReference type="RefSeq" id="WP_264071474.1">
    <property type="nucleotide sequence ID" value="NZ_JACKTY010000049.1"/>
</dbReference>
<feature type="transmembrane region" description="Helical" evidence="8">
    <location>
        <begin position="340"/>
        <end position="361"/>
    </location>
</feature>
<feature type="transmembrane region" description="Helical" evidence="8">
    <location>
        <begin position="90"/>
        <end position="111"/>
    </location>
</feature>
<dbReference type="InterPro" id="IPR001750">
    <property type="entry name" value="ND/Mrp_TM"/>
</dbReference>
<keyword evidence="6 8" id="KW-0472">Membrane</keyword>
<evidence type="ECO:0000256" key="3">
    <source>
        <dbReference type="ARBA" id="ARBA00022475"/>
    </source>
</evidence>
<dbReference type="InterPro" id="IPR003918">
    <property type="entry name" value="NADH_UbQ_OxRdtase"/>
</dbReference>
<feature type="transmembrane region" description="Helical" evidence="8">
    <location>
        <begin position="288"/>
        <end position="306"/>
    </location>
</feature>
<evidence type="ECO:0000256" key="8">
    <source>
        <dbReference type="SAM" id="Phobius"/>
    </source>
</evidence>
<evidence type="ECO:0000313" key="11">
    <source>
        <dbReference type="Proteomes" id="UP001526201"/>
    </source>
</evidence>
<comment type="similarity">
    <text evidence="2">Belongs to the CPA3 antiporters (TC 2.A.63) subunit D family.</text>
</comment>
<protein>
    <submittedName>
        <fullName evidence="10">Na+/H+ antiporter subunit D</fullName>
    </submittedName>
</protein>
<feature type="transmembrane region" description="Helical" evidence="8">
    <location>
        <begin position="313"/>
        <end position="334"/>
    </location>
</feature>
<dbReference type="PRINTS" id="PR01437">
    <property type="entry name" value="NUOXDRDTASE4"/>
</dbReference>
<accession>A0ABT3CL24</accession>
<feature type="transmembrane region" description="Helical" evidence="8">
    <location>
        <begin position="221"/>
        <end position="245"/>
    </location>
</feature>
<feature type="transmembrane region" description="Helical" evidence="8">
    <location>
        <begin position="149"/>
        <end position="167"/>
    </location>
</feature>
<name>A0ABT3CL24_9MYCO</name>
<evidence type="ECO:0000256" key="4">
    <source>
        <dbReference type="ARBA" id="ARBA00022692"/>
    </source>
</evidence>
<feature type="transmembrane region" description="Helical" evidence="8">
    <location>
        <begin position="123"/>
        <end position="143"/>
    </location>
</feature>
<keyword evidence="4 7" id="KW-0812">Transmembrane</keyword>
<evidence type="ECO:0000256" key="2">
    <source>
        <dbReference type="ARBA" id="ARBA00005346"/>
    </source>
</evidence>
<keyword evidence="3" id="KW-1003">Cell membrane</keyword>